<protein>
    <recommendedName>
        <fullName evidence="1">Putative T7SS secretion signal domain-containing protein</fullName>
    </recommendedName>
</protein>
<evidence type="ECO:0000313" key="3">
    <source>
        <dbReference type="Proteomes" id="UP000635245"/>
    </source>
</evidence>
<dbReference type="EMBL" id="JAENJH010000001">
    <property type="protein sequence ID" value="MBK1783279.1"/>
    <property type="molecule type" value="Genomic_DNA"/>
</dbReference>
<dbReference type="InterPro" id="IPR049082">
    <property type="entry name" value="T7SS_signal"/>
</dbReference>
<dbReference type="AlphaFoldDB" id="A0A934V361"/>
<keyword evidence="3" id="KW-1185">Reference proteome</keyword>
<feature type="domain" description="Putative T7SS secretion signal" evidence="1">
    <location>
        <begin position="4"/>
        <end position="166"/>
    </location>
</feature>
<name>A0A934V361_9PSEU</name>
<accession>A0A934V361</accession>
<proteinExistence type="predicted"/>
<gene>
    <name evidence="2" type="ORF">JHE00_03000</name>
</gene>
<dbReference type="RefSeq" id="WP_200314475.1">
    <property type="nucleotide sequence ID" value="NZ_JAENJH010000001.1"/>
</dbReference>
<reference evidence="2" key="1">
    <citation type="submission" date="2020-12" db="EMBL/GenBank/DDBJ databases">
        <title>Prauserella sp. ASG 168, a novel actinomycete isolated from cave rock.</title>
        <authorList>
            <person name="Suriyachadkun C."/>
        </authorList>
    </citation>
    <scope>NUCLEOTIDE SEQUENCE</scope>
    <source>
        <strain evidence="2">ASG 168</strain>
    </source>
</reference>
<organism evidence="2 3">
    <name type="scientific">Prauserella cavernicola</name>
    <dbReference type="NCBI Taxonomy" id="2800127"/>
    <lineage>
        <taxon>Bacteria</taxon>
        <taxon>Bacillati</taxon>
        <taxon>Actinomycetota</taxon>
        <taxon>Actinomycetes</taxon>
        <taxon>Pseudonocardiales</taxon>
        <taxon>Pseudonocardiaceae</taxon>
        <taxon>Prauserella</taxon>
    </lineage>
</organism>
<sequence length="417" mass="41261">MAAQLGHTHDPRELIPGQPESIADDLRQLVGNIEQVTGIGELLGGLDPVNWVGEASNAFRDAFGTEPPKWGRLVDSVAHGGQTLAGFADVLTWGQSEAQRAIELYTQARAVSRAAAAEHQAQAAQAPGVVLAPFQDPGRAAAAEAQAILDNARQRVDGVGADIAARLGLESDGQGGYSRAVEREVGSERRREGEWGSQGELLGNRVAGLLESLGIELPTASWEGSAEAKVAGGELGGEFDGGWATGEGTLGGSVLGAGAQANGSVDPLGARGGASAEAYLAKGNAEGSLDLGGAATVAGSAEGYVGAEASARGDLGWTGVDVGADAFVGAKAAGEASAEIAGVTAGATGEAWAGVGAEASAEFGMGEDGKFHIGASAGVGLGYGAKLGGEIAIDPAAVAGTVSGVANDIGELAGGWF</sequence>
<evidence type="ECO:0000313" key="2">
    <source>
        <dbReference type="EMBL" id="MBK1783279.1"/>
    </source>
</evidence>
<evidence type="ECO:0000259" key="1">
    <source>
        <dbReference type="Pfam" id="PF21725"/>
    </source>
</evidence>
<comment type="caution">
    <text evidence="2">The sequence shown here is derived from an EMBL/GenBank/DDBJ whole genome shotgun (WGS) entry which is preliminary data.</text>
</comment>
<dbReference type="Pfam" id="PF21725">
    <property type="entry name" value="T7SS_signal"/>
    <property type="match status" value="1"/>
</dbReference>
<dbReference type="Proteomes" id="UP000635245">
    <property type="component" value="Unassembled WGS sequence"/>
</dbReference>